<keyword evidence="3 6" id="KW-1133">Transmembrane helix</keyword>
<feature type="region of interest" description="Disordered" evidence="5">
    <location>
        <begin position="684"/>
        <end position="719"/>
    </location>
</feature>
<comment type="subcellular location">
    <subcellularLocation>
        <location evidence="1">Endomembrane system</location>
        <topology evidence="1">Multi-pass membrane protein</topology>
    </subcellularLocation>
</comment>
<dbReference type="PANTHER" id="PTHR46140">
    <property type="entry name" value="VACUOLAR TRANSPORTER CHAPERONE 1-RELATED"/>
    <property type="match status" value="1"/>
</dbReference>
<feature type="compositionally biased region" description="Low complexity" evidence="5">
    <location>
        <begin position="706"/>
        <end position="717"/>
    </location>
</feature>
<feature type="region of interest" description="Disordered" evidence="5">
    <location>
        <begin position="517"/>
        <end position="578"/>
    </location>
</feature>
<protein>
    <recommendedName>
        <fullName evidence="7">DUF202 domain-containing protein</fullName>
    </recommendedName>
</protein>
<evidence type="ECO:0000256" key="4">
    <source>
        <dbReference type="ARBA" id="ARBA00023136"/>
    </source>
</evidence>
<evidence type="ECO:0000256" key="3">
    <source>
        <dbReference type="ARBA" id="ARBA00022989"/>
    </source>
</evidence>
<evidence type="ECO:0000313" key="9">
    <source>
        <dbReference type="Proteomes" id="UP000707451"/>
    </source>
</evidence>
<sequence length="871" mass="98953">MSTRQSRRKPRKTLAINNAHYVGYVEENESIEAIMKKFEELARMEEEFAKSSNGNISNNAAASTPTSDAASGTPVPESGAGNGEGSSSSVIPNGEVILGLERTQQKAGESEGFTDEQLQEIFRRTSGFTVRSMLRDTPEDIYEEDVWQANIADEDYLYDFEEEDDYLMAMDDHFWDEEIAPSRKRGRKEKEPRVPRPPREPKIKGEKKRQMGNDRESILQRYKVMQVRLQDRHGNFFTVKKKVSTIDPSLPTYIRIPPVPIPRSWIHPIRPLEKQASIVPEVLGSRYEESSNILDMDLTRFGTDFQAIYMDPPLLREGEEGGPNRITMAQLATLNIGPILPKGFLFVWVEKEFLPEMVQLAESWEMRYVENFCWIKRNANNQIARDRSPYFNSSKLSLLIFRKEGDVELRHQRSPDCVFDFVKPSTATELSEEKPRFMYELIETLLPQAVYTESNPNGDRMIELLIETYRTELIIVVPAEFSIFKLALTFQHCSRGPQKQHSQYQYSTSGDFIHTTPASLNLVPPPVPSSQSIAIPPRRESSYGLTSQPSHSRSTQSPIYSPTSNSFDSRSSPSSLNSGAAYQRYANTDTTTIVSNLTPPQPSYVPSRSRPSISRPNSIVSVSAYSTHSNEPLNQSKSSKTNTKLQRLYSLNKKSSENTMSTLAYKDGSSSTTRVSTSRLNLPEHRGMYSNMSPVNLNDPSHLARRSSQSSTRSSSSFTGRKRGWRARWDDVRPRKYNPQDYNIKGFGRVAQFSNERLYLHWIRFGVLQAGIAVMLLSFGIGIASWVGVGSLALSLLTLIYATQLFHKRHLYMVSKRKDVKFFARTIPTLLTIGLFLLYGSNFVLTIYYDDEARSPPPWTQKDPTNFNSVF</sequence>
<feature type="domain" description="DUF202" evidence="7">
    <location>
        <begin position="753"/>
        <end position="809"/>
    </location>
</feature>
<dbReference type="GO" id="GO:0042144">
    <property type="term" value="P:vacuole fusion, non-autophagic"/>
    <property type="evidence" value="ECO:0007669"/>
    <property type="project" value="TreeGrafter"/>
</dbReference>
<feature type="compositionally biased region" description="Low complexity" evidence="5">
    <location>
        <begin position="561"/>
        <end position="578"/>
    </location>
</feature>
<feature type="region of interest" description="Disordered" evidence="5">
    <location>
        <begin position="593"/>
        <end position="616"/>
    </location>
</feature>
<name>A0A9P7Y1E1_9FUNG</name>
<dbReference type="Pfam" id="PF02656">
    <property type="entry name" value="DUF202"/>
    <property type="match status" value="1"/>
</dbReference>
<dbReference type="AlphaFoldDB" id="A0A9P7Y1E1"/>
<feature type="compositionally biased region" description="Low complexity" evidence="5">
    <location>
        <begin position="50"/>
        <end position="89"/>
    </location>
</feature>
<dbReference type="GO" id="GO:0000329">
    <property type="term" value="C:fungal-type vacuole membrane"/>
    <property type="evidence" value="ECO:0007669"/>
    <property type="project" value="TreeGrafter"/>
</dbReference>
<feature type="transmembrane region" description="Helical" evidence="6">
    <location>
        <begin position="783"/>
        <end position="806"/>
    </location>
</feature>
<dbReference type="Pfam" id="PF05063">
    <property type="entry name" value="MT-A70"/>
    <property type="match status" value="1"/>
</dbReference>
<dbReference type="InterPro" id="IPR051572">
    <property type="entry name" value="VTC_Complex_Subunit"/>
</dbReference>
<evidence type="ECO:0000256" key="6">
    <source>
        <dbReference type="SAM" id="Phobius"/>
    </source>
</evidence>
<feature type="transmembrane region" description="Helical" evidence="6">
    <location>
        <begin position="827"/>
        <end position="849"/>
    </location>
</feature>
<dbReference type="OrthoDB" id="426718at2759"/>
<accession>A0A9P7Y1E1</accession>
<comment type="caution">
    <text evidence="8">The sequence shown here is derived from an EMBL/GenBank/DDBJ whole genome shotgun (WGS) entry which is preliminary data.</text>
</comment>
<dbReference type="Proteomes" id="UP000707451">
    <property type="component" value="Unassembled WGS sequence"/>
</dbReference>
<dbReference type="GO" id="GO:0006797">
    <property type="term" value="P:polyphosphate metabolic process"/>
    <property type="evidence" value="ECO:0007669"/>
    <property type="project" value="TreeGrafter"/>
</dbReference>
<dbReference type="EMBL" id="JAHRHY010000003">
    <property type="protein sequence ID" value="KAG9070967.1"/>
    <property type="molecule type" value="Genomic_DNA"/>
</dbReference>
<dbReference type="GO" id="GO:0012505">
    <property type="term" value="C:endomembrane system"/>
    <property type="evidence" value="ECO:0007669"/>
    <property type="project" value="UniProtKB-SubCell"/>
</dbReference>
<feature type="compositionally biased region" description="Polar residues" evidence="5">
    <location>
        <begin position="543"/>
        <end position="560"/>
    </location>
</feature>
<dbReference type="GO" id="GO:0007034">
    <property type="term" value="P:vacuolar transport"/>
    <property type="evidence" value="ECO:0007669"/>
    <property type="project" value="TreeGrafter"/>
</dbReference>
<evidence type="ECO:0000256" key="5">
    <source>
        <dbReference type="SAM" id="MobiDB-lite"/>
    </source>
</evidence>
<gene>
    <name evidence="8" type="ORF">KI688_008510</name>
</gene>
<evidence type="ECO:0000259" key="7">
    <source>
        <dbReference type="Pfam" id="PF02656"/>
    </source>
</evidence>
<keyword evidence="9" id="KW-1185">Reference proteome</keyword>
<keyword evidence="4 6" id="KW-0472">Membrane</keyword>
<proteinExistence type="predicted"/>
<dbReference type="GO" id="GO:0033254">
    <property type="term" value="C:vacuolar transporter chaperone complex"/>
    <property type="evidence" value="ECO:0007669"/>
    <property type="project" value="TreeGrafter"/>
</dbReference>
<keyword evidence="2 6" id="KW-0812">Transmembrane</keyword>
<feature type="compositionally biased region" description="Basic and acidic residues" evidence="5">
    <location>
        <begin position="188"/>
        <end position="215"/>
    </location>
</feature>
<organism evidence="8 9">
    <name type="scientific">Linnemannia hyalina</name>
    <dbReference type="NCBI Taxonomy" id="64524"/>
    <lineage>
        <taxon>Eukaryota</taxon>
        <taxon>Fungi</taxon>
        <taxon>Fungi incertae sedis</taxon>
        <taxon>Mucoromycota</taxon>
        <taxon>Mortierellomycotina</taxon>
        <taxon>Mortierellomycetes</taxon>
        <taxon>Mortierellales</taxon>
        <taxon>Mortierellaceae</taxon>
        <taxon>Linnemannia</taxon>
    </lineage>
</organism>
<feature type="region of interest" description="Disordered" evidence="5">
    <location>
        <begin position="181"/>
        <end position="215"/>
    </location>
</feature>
<dbReference type="InterPro" id="IPR007757">
    <property type="entry name" value="MT-A70-like"/>
</dbReference>
<feature type="compositionally biased region" description="Low complexity" evidence="5">
    <location>
        <begin position="604"/>
        <end position="616"/>
    </location>
</feature>
<dbReference type="GO" id="GO:0016237">
    <property type="term" value="P:microautophagy"/>
    <property type="evidence" value="ECO:0007669"/>
    <property type="project" value="TreeGrafter"/>
</dbReference>
<feature type="region of interest" description="Disordered" evidence="5">
    <location>
        <begin position="49"/>
        <end position="91"/>
    </location>
</feature>
<evidence type="ECO:0000256" key="2">
    <source>
        <dbReference type="ARBA" id="ARBA00022692"/>
    </source>
</evidence>
<feature type="compositionally biased region" description="Polar residues" evidence="5">
    <location>
        <begin position="690"/>
        <end position="699"/>
    </location>
</feature>
<dbReference type="InterPro" id="IPR003807">
    <property type="entry name" value="DUF202"/>
</dbReference>
<reference evidence="8" key="1">
    <citation type="submission" date="2021-06" db="EMBL/GenBank/DDBJ databases">
        <title>Genome Sequence of Mortierella hyaline Strain SCG-10, a Cold-Adapted, Nitrate-Reducing Fungus Isolated from Soil in Minnesota, USA.</title>
        <authorList>
            <person name="Aldossari N."/>
        </authorList>
    </citation>
    <scope>NUCLEOTIDE SEQUENCE</scope>
    <source>
        <strain evidence="8">SCG-10</strain>
    </source>
</reference>
<evidence type="ECO:0000313" key="8">
    <source>
        <dbReference type="EMBL" id="KAG9070967.1"/>
    </source>
</evidence>
<dbReference type="PANTHER" id="PTHR46140:SF1">
    <property type="entry name" value="VACUOLAR TRANSPORTER CHAPERONE COMPLEX SUBUNIT 4-RELATED"/>
    <property type="match status" value="1"/>
</dbReference>
<evidence type="ECO:0000256" key="1">
    <source>
        <dbReference type="ARBA" id="ARBA00004127"/>
    </source>
</evidence>